<reference evidence="2" key="1">
    <citation type="submission" date="2015-09" db="EMBL/GenBank/DDBJ databases">
        <authorList>
            <person name="Rodrigo-Torres L."/>
            <person name="Arahal D.R."/>
        </authorList>
    </citation>
    <scope>NUCLEOTIDE SEQUENCE [LARGE SCALE GENOMIC DNA]</scope>
    <source>
        <strain evidence="2">CECT 5091</strain>
    </source>
</reference>
<keyword evidence="2" id="KW-1185">Reference proteome</keyword>
<protein>
    <submittedName>
        <fullName evidence="1">Uncharacterized protein</fullName>
    </submittedName>
</protein>
<dbReference type="EMBL" id="CYUD01000010">
    <property type="protein sequence ID" value="CUK10406.1"/>
    <property type="molecule type" value="Genomic_DNA"/>
</dbReference>
<sequence length="79" mass="9214">MPFSEDSKRHVSHITELETLMFSSAGREYSVGNEPKGYLDYWQQHLVRLYLVSVYIYINEVAGSEKYWNTSPAFSPHPE</sequence>
<accession>A0A0P1IFX1</accession>
<evidence type="ECO:0000313" key="1">
    <source>
        <dbReference type="EMBL" id="CUK10406.1"/>
    </source>
</evidence>
<dbReference type="RefSeq" id="WP_058282970.1">
    <property type="nucleotide sequence ID" value="NZ_CYUD01000010.1"/>
</dbReference>
<name>A0A0P1IFX1_9RHOB</name>
<organism evidence="1 2">
    <name type="scientific">Ruegeria denitrificans</name>
    <dbReference type="NCBI Taxonomy" id="1715692"/>
    <lineage>
        <taxon>Bacteria</taxon>
        <taxon>Pseudomonadati</taxon>
        <taxon>Pseudomonadota</taxon>
        <taxon>Alphaproteobacteria</taxon>
        <taxon>Rhodobacterales</taxon>
        <taxon>Roseobacteraceae</taxon>
        <taxon>Ruegeria</taxon>
    </lineage>
</organism>
<dbReference type="AlphaFoldDB" id="A0A0P1IFX1"/>
<evidence type="ECO:0000313" key="2">
    <source>
        <dbReference type="Proteomes" id="UP000051260"/>
    </source>
</evidence>
<dbReference type="STRING" id="1715692.RUE5091_03310"/>
<gene>
    <name evidence="1" type="ORF">RUE5091_03310</name>
</gene>
<proteinExistence type="predicted"/>
<dbReference type="Proteomes" id="UP000051260">
    <property type="component" value="Unassembled WGS sequence"/>
</dbReference>